<protein>
    <recommendedName>
        <fullName evidence="5">Endo-1,5-alpha-L-arabinanase A</fullName>
    </recommendedName>
</protein>
<feature type="site" description="Important for catalytic activity, responsible for pKa modulation of the active site Glu and correct orientation of both the proton donor and substrate" evidence="7">
    <location>
        <position position="137"/>
    </location>
</feature>
<name>A0A8H4RWR2_9HELO</name>
<evidence type="ECO:0000256" key="6">
    <source>
        <dbReference type="PIRSR" id="PIRSR606710-1"/>
    </source>
</evidence>
<evidence type="ECO:0000256" key="4">
    <source>
        <dbReference type="ARBA" id="ARBA00023295"/>
    </source>
</evidence>
<dbReference type="SUPFAM" id="SSF75005">
    <property type="entry name" value="Arabinanase/levansucrase/invertase"/>
    <property type="match status" value="1"/>
</dbReference>
<evidence type="ECO:0000256" key="5">
    <source>
        <dbReference type="ARBA" id="ARBA00042202"/>
    </source>
</evidence>
<evidence type="ECO:0000256" key="8">
    <source>
        <dbReference type="RuleBase" id="RU361187"/>
    </source>
</evidence>
<evidence type="ECO:0000256" key="9">
    <source>
        <dbReference type="SAM" id="SignalP"/>
    </source>
</evidence>
<evidence type="ECO:0000256" key="7">
    <source>
        <dbReference type="PIRSR" id="PIRSR606710-2"/>
    </source>
</evidence>
<evidence type="ECO:0000313" key="11">
    <source>
        <dbReference type="Proteomes" id="UP000566819"/>
    </source>
</evidence>
<dbReference type="PANTHER" id="PTHR43301:SF3">
    <property type="entry name" value="ARABINAN ENDO-1,5-ALPHA-L-ARABINOSIDASE A-RELATED"/>
    <property type="match status" value="1"/>
</dbReference>
<keyword evidence="11" id="KW-1185">Reference proteome</keyword>
<dbReference type="InterPro" id="IPR023296">
    <property type="entry name" value="Glyco_hydro_beta-prop_sf"/>
</dbReference>
<dbReference type="InterPro" id="IPR006710">
    <property type="entry name" value="Glyco_hydro_43"/>
</dbReference>
<keyword evidence="9" id="KW-0732">Signal</keyword>
<accession>A0A8H4RWR2</accession>
<feature type="active site" description="Proton donor" evidence="6">
    <location>
        <position position="198"/>
    </location>
</feature>
<dbReference type="PANTHER" id="PTHR43301">
    <property type="entry name" value="ARABINAN ENDO-1,5-ALPHA-L-ARABINOSIDASE"/>
    <property type="match status" value="1"/>
</dbReference>
<dbReference type="GO" id="GO:0004553">
    <property type="term" value="F:hydrolase activity, hydrolyzing O-glycosyl compounds"/>
    <property type="evidence" value="ECO:0007669"/>
    <property type="project" value="InterPro"/>
</dbReference>
<dbReference type="AlphaFoldDB" id="A0A8H4RWR2"/>
<sequence length="332" mass="36574">MSNPFSRIFTALLVARAVAQWPDPEPYPGNCTIHDPSLIRHTNGTYFLFGSGGNLRTAPSLSAAWTERPDPLPTGFGAPDVHLVGDTYYMYHQHDVHGTNLYSNISVASSLTMETGSWVEHANLSIPENFQQYNLIDPNLLIAPAEDNTPEKYYLSFGSYWHDIHQVNMSGPLHVSSAPIDLEYNHTTGLGLGENPSEGSFQFMWTPVAGGKRFFYLFFSSGYCCAPTYNIPPGDEYKIMVCRSENPSGPFVDAEGKSCKTENGGTLILGSHDDVYAPGGQGVLYDGSVDGGSVILYYHYIKNFKNTAHPATFGWNKLDFDAAGWPFIKKIS</sequence>
<keyword evidence="3 8" id="KW-0378">Hydrolase</keyword>
<dbReference type="GO" id="GO:0005975">
    <property type="term" value="P:carbohydrate metabolic process"/>
    <property type="evidence" value="ECO:0007669"/>
    <property type="project" value="InterPro"/>
</dbReference>
<dbReference type="EMBL" id="JAAMPI010000093">
    <property type="protein sequence ID" value="KAF4635902.1"/>
    <property type="molecule type" value="Genomic_DNA"/>
</dbReference>
<reference evidence="10 11" key="1">
    <citation type="submission" date="2020-03" db="EMBL/GenBank/DDBJ databases">
        <title>Draft Genome Sequence of Cudoniella acicularis.</title>
        <authorList>
            <person name="Buettner E."/>
            <person name="Kellner H."/>
        </authorList>
    </citation>
    <scope>NUCLEOTIDE SEQUENCE [LARGE SCALE GENOMIC DNA]</scope>
    <source>
        <strain evidence="10 11">DSM 108380</strain>
    </source>
</reference>
<comment type="similarity">
    <text evidence="2 8">Belongs to the glycosyl hydrolase 43 family.</text>
</comment>
<gene>
    <name evidence="10" type="ORF">G7Y89_g2194</name>
</gene>
<feature type="chain" id="PRO_5034634189" description="Endo-1,5-alpha-L-arabinanase A" evidence="9">
    <location>
        <begin position="20"/>
        <end position="332"/>
    </location>
</feature>
<dbReference type="OrthoDB" id="195678at2759"/>
<feature type="signal peptide" evidence="9">
    <location>
        <begin position="1"/>
        <end position="19"/>
    </location>
</feature>
<comment type="pathway">
    <text evidence="1">Glycan metabolism; L-arabinan degradation.</text>
</comment>
<dbReference type="InterPro" id="IPR050727">
    <property type="entry name" value="GH43_arabinanases"/>
</dbReference>
<evidence type="ECO:0000313" key="10">
    <source>
        <dbReference type="EMBL" id="KAF4635902.1"/>
    </source>
</evidence>
<evidence type="ECO:0000256" key="2">
    <source>
        <dbReference type="ARBA" id="ARBA00009865"/>
    </source>
</evidence>
<organism evidence="10 11">
    <name type="scientific">Cudoniella acicularis</name>
    <dbReference type="NCBI Taxonomy" id="354080"/>
    <lineage>
        <taxon>Eukaryota</taxon>
        <taxon>Fungi</taxon>
        <taxon>Dikarya</taxon>
        <taxon>Ascomycota</taxon>
        <taxon>Pezizomycotina</taxon>
        <taxon>Leotiomycetes</taxon>
        <taxon>Helotiales</taxon>
        <taxon>Tricladiaceae</taxon>
        <taxon>Cudoniella</taxon>
    </lineage>
</organism>
<evidence type="ECO:0000256" key="1">
    <source>
        <dbReference type="ARBA" id="ARBA00004834"/>
    </source>
</evidence>
<dbReference type="Gene3D" id="2.115.10.20">
    <property type="entry name" value="Glycosyl hydrolase domain, family 43"/>
    <property type="match status" value="1"/>
</dbReference>
<feature type="active site" description="Proton acceptor" evidence="6">
    <location>
        <position position="35"/>
    </location>
</feature>
<dbReference type="Proteomes" id="UP000566819">
    <property type="component" value="Unassembled WGS sequence"/>
</dbReference>
<evidence type="ECO:0000256" key="3">
    <source>
        <dbReference type="ARBA" id="ARBA00022801"/>
    </source>
</evidence>
<dbReference type="Pfam" id="PF04616">
    <property type="entry name" value="Glyco_hydro_43"/>
    <property type="match status" value="1"/>
</dbReference>
<proteinExistence type="inferred from homology"/>
<keyword evidence="4 8" id="KW-0326">Glycosidase</keyword>
<comment type="caution">
    <text evidence="10">The sequence shown here is derived from an EMBL/GenBank/DDBJ whole genome shotgun (WGS) entry which is preliminary data.</text>
</comment>